<dbReference type="OrthoDB" id="5770785at2"/>
<evidence type="ECO:0000313" key="5">
    <source>
        <dbReference type="EMBL" id="ODB95346.1"/>
    </source>
</evidence>
<proteinExistence type="inferred from homology"/>
<dbReference type="GO" id="GO:0051224">
    <property type="term" value="P:negative regulation of protein transport"/>
    <property type="evidence" value="ECO:0007669"/>
    <property type="project" value="UniProtKB-UniRule"/>
</dbReference>
<dbReference type="Proteomes" id="UP000094849">
    <property type="component" value="Unassembled WGS sequence"/>
</dbReference>
<dbReference type="STRING" id="1818881.A3196_00375"/>
<evidence type="ECO:0000256" key="4">
    <source>
        <dbReference type="HAMAP-Rule" id="MF_02200"/>
    </source>
</evidence>
<dbReference type="Pfam" id="PF03927">
    <property type="entry name" value="NapD"/>
    <property type="match status" value="1"/>
</dbReference>
<dbReference type="Gene3D" id="3.30.70.920">
    <property type="match status" value="1"/>
</dbReference>
<dbReference type="PANTHER" id="PTHR38603">
    <property type="entry name" value="CHAPERONE NAPD"/>
    <property type="match status" value="1"/>
</dbReference>
<keyword evidence="6" id="KW-1185">Reference proteome</keyword>
<dbReference type="EMBL" id="LVJZ01000003">
    <property type="protein sequence ID" value="ODB95346.1"/>
    <property type="molecule type" value="Genomic_DNA"/>
</dbReference>
<evidence type="ECO:0000256" key="2">
    <source>
        <dbReference type="ARBA" id="ARBA00022490"/>
    </source>
</evidence>
<keyword evidence="3 4" id="KW-0143">Chaperone</keyword>
<comment type="subcellular location">
    <subcellularLocation>
        <location evidence="1 4">Cytoplasm</location>
    </subcellularLocation>
</comment>
<name>A0A1E2UKT9_9GAMM</name>
<dbReference type="GO" id="GO:0005048">
    <property type="term" value="F:signal sequence binding"/>
    <property type="evidence" value="ECO:0007669"/>
    <property type="project" value="UniProtKB-UniRule"/>
</dbReference>
<comment type="similarity">
    <text evidence="4">Belongs to the NapD family.</text>
</comment>
<comment type="subunit">
    <text evidence="4">Interacts with the cytoplasmic NapA precursor.</text>
</comment>
<evidence type="ECO:0000313" key="6">
    <source>
        <dbReference type="Proteomes" id="UP000094849"/>
    </source>
</evidence>
<dbReference type="PANTHER" id="PTHR38603:SF1">
    <property type="entry name" value="CHAPERONE NAPD"/>
    <property type="match status" value="1"/>
</dbReference>
<evidence type="ECO:0000256" key="3">
    <source>
        <dbReference type="ARBA" id="ARBA00023186"/>
    </source>
</evidence>
<reference evidence="5 6" key="1">
    <citation type="submission" date="2016-03" db="EMBL/GenBank/DDBJ databases">
        <title>Chemosynthetic sulphur-oxidizing symbionts of marine invertebrate animals are capable of nitrogen fixation.</title>
        <authorList>
            <person name="Petersen J.M."/>
            <person name="Kemper A."/>
            <person name="Gruber-Vodicka H."/>
            <person name="Cardini U."/>
            <person name="Geest Mvander."/>
            <person name="Kleiner M."/>
            <person name="Bulgheresi S."/>
            <person name="Fussmann M."/>
            <person name="Herbold C."/>
            <person name="Seah B.K.B."/>
            <person name="Antony C.Paul."/>
            <person name="Liu D."/>
            <person name="Belitz A."/>
            <person name="Weber M."/>
        </authorList>
    </citation>
    <scope>NUCLEOTIDE SEQUENCE [LARGE SCALE GENOMIC DNA]</scope>
    <source>
        <strain evidence="5">G_D</strain>
    </source>
</reference>
<comment type="caution">
    <text evidence="5">The sequence shown here is derived from an EMBL/GenBank/DDBJ whole genome shotgun (WGS) entry which is preliminary data.</text>
</comment>
<dbReference type="GO" id="GO:0005737">
    <property type="term" value="C:cytoplasm"/>
    <property type="evidence" value="ECO:0007669"/>
    <property type="project" value="UniProtKB-SubCell"/>
</dbReference>
<protein>
    <recommendedName>
        <fullName evidence="4">Chaperone NapD</fullName>
    </recommendedName>
    <alternativeName>
        <fullName evidence="4">NapA signal peptide-binding chaperone NapD</fullName>
    </alternativeName>
</protein>
<dbReference type="RefSeq" id="WP_068990464.1">
    <property type="nucleotide sequence ID" value="NZ_LVJW01000006.1"/>
</dbReference>
<accession>A0A1E2UKT9</accession>
<sequence>MNICSLIVYTKPDHGPQVSKRLTQYQGVEVHGGMIEDKLIVTVEDEGESMSPVSDTMNELRNVDGVVSTTLIYHYGGEESMEEMNREIN</sequence>
<dbReference type="HAMAP" id="MF_02200">
    <property type="entry name" value="NapD"/>
    <property type="match status" value="1"/>
</dbReference>
<gene>
    <name evidence="4" type="primary">napD</name>
    <name evidence="5" type="ORF">A3196_00375</name>
</gene>
<dbReference type="InterPro" id="IPR005623">
    <property type="entry name" value="Chaperone_NapD_NO3_reduct"/>
</dbReference>
<comment type="function">
    <text evidence="4">Chaperone for NapA, the catalytic subunit of the periplasmic nitrate reductase. It binds directly and specifically to the twin-arginine signal peptide of NapA, preventing premature interaction with the Tat translocase and premature export.</text>
</comment>
<dbReference type="AlphaFoldDB" id="A0A1E2UKT9"/>
<organism evidence="5 6">
    <name type="scientific">Candidatus Thiodiazotropha endoloripes</name>
    <dbReference type="NCBI Taxonomy" id="1818881"/>
    <lineage>
        <taxon>Bacteria</taxon>
        <taxon>Pseudomonadati</taxon>
        <taxon>Pseudomonadota</taxon>
        <taxon>Gammaproteobacteria</taxon>
        <taxon>Chromatiales</taxon>
        <taxon>Sedimenticolaceae</taxon>
        <taxon>Candidatus Thiodiazotropha</taxon>
    </lineage>
</organism>
<keyword evidence="2 4" id="KW-0963">Cytoplasm</keyword>
<evidence type="ECO:0000256" key="1">
    <source>
        <dbReference type="ARBA" id="ARBA00004496"/>
    </source>
</evidence>